<accession>A0A166F572</accession>
<feature type="domain" description="HAT C-terminal dimerisation" evidence="1">
    <location>
        <begin position="91"/>
        <end position="161"/>
    </location>
</feature>
<protein>
    <recommendedName>
        <fullName evidence="1">HAT C-terminal dimerisation domain-containing protein</fullName>
    </recommendedName>
</protein>
<dbReference type="EMBL" id="KV428034">
    <property type="protein sequence ID" value="KZT40295.1"/>
    <property type="molecule type" value="Genomic_DNA"/>
</dbReference>
<keyword evidence="3" id="KW-1185">Reference proteome</keyword>
<dbReference type="Proteomes" id="UP000076798">
    <property type="component" value="Unassembled WGS sequence"/>
</dbReference>
<gene>
    <name evidence="2" type="ORF">SISSUDRAFT_983498</name>
</gene>
<dbReference type="SUPFAM" id="SSF53098">
    <property type="entry name" value="Ribonuclease H-like"/>
    <property type="match status" value="1"/>
</dbReference>
<dbReference type="PANTHER" id="PTHR47611">
    <property type="entry name" value="HAT DIMERISATION DOMAIN, C-TERMINAL"/>
    <property type="match status" value="1"/>
</dbReference>
<sequence length="213" mass="24496">AWGGAKEQAAEKEQGIKGAKNWLVEAVTIIKRTVRGRIGPLNSNIAPNPTVPAVANDDLDYDELRRKQLLDAEEDEGWEIEYARYNKDLAREVQRDTDLVEWWWQSNSRRCPVLARMALDVLPVQASSVACERLFSSAKLTTTDLRSRLGTDELEKLQLLKFEWKRDVVDLVKENEHAIEDCDVKVDEEFYRGLEALDAIDEEWEEDEDHIAI</sequence>
<dbReference type="STRING" id="1314776.A0A166F572"/>
<dbReference type="GO" id="GO:0046983">
    <property type="term" value="F:protein dimerization activity"/>
    <property type="evidence" value="ECO:0007669"/>
    <property type="project" value="InterPro"/>
</dbReference>
<evidence type="ECO:0000313" key="2">
    <source>
        <dbReference type="EMBL" id="KZT40295.1"/>
    </source>
</evidence>
<evidence type="ECO:0000313" key="3">
    <source>
        <dbReference type="Proteomes" id="UP000076798"/>
    </source>
</evidence>
<feature type="non-terminal residue" evidence="2">
    <location>
        <position position="1"/>
    </location>
</feature>
<dbReference type="AlphaFoldDB" id="A0A166F572"/>
<proteinExistence type="predicted"/>
<dbReference type="OrthoDB" id="3062869at2759"/>
<evidence type="ECO:0000259" key="1">
    <source>
        <dbReference type="Pfam" id="PF05699"/>
    </source>
</evidence>
<dbReference type="InterPro" id="IPR012337">
    <property type="entry name" value="RNaseH-like_sf"/>
</dbReference>
<organism evidence="2 3">
    <name type="scientific">Sistotremastrum suecicum HHB10207 ss-3</name>
    <dbReference type="NCBI Taxonomy" id="1314776"/>
    <lineage>
        <taxon>Eukaryota</taxon>
        <taxon>Fungi</taxon>
        <taxon>Dikarya</taxon>
        <taxon>Basidiomycota</taxon>
        <taxon>Agaricomycotina</taxon>
        <taxon>Agaricomycetes</taxon>
        <taxon>Sistotremastrales</taxon>
        <taxon>Sistotremastraceae</taxon>
        <taxon>Sistotremastrum</taxon>
    </lineage>
</organism>
<dbReference type="PANTHER" id="PTHR47611:SF1">
    <property type="entry name" value="CCHC-TYPE DOMAIN-CONTAINING PROTEIN"/>
    <property type="match status" value="1"/>
</dbReference>
<dbReference type="InterPro" id="IPR008906">
    <property type="entry name" value="HATC_C_dom"/>
</dbReference>
<dbReference type="Pfam" id="PF05699">
    <property type="entry name" value="Dimer_Tnp_hAT"/>
    <property type="match status" value="1"/>
</dbReference>
<name>A0A166F572_9AGAM</name>
<reference evidence="2 3" key="1">
    <citation type="journal article" date="2016" name="Mol. Biol. Evol.">
        <title>Comparative Genomics of Early-Diverging Mushroom-Forming Fungi Provides Insights into the Origins of Lignocellulose Decay Capabilities.</title>
        <authorList>
            <person name="Nagy L.G."/>
            <person name="Riley R."/>
            <person name="Tritt A."/>
            <person name="Adam C."/>
            <person name="Daum C."/>
            <person name="Floudas D."/>
            <person name="Sun H."/>
            <person name="Yadav J.S."/>
            <person name="Pangilinan J."/>
            <person name="Larsson K.H."/>
            <person name="Matsuura K."/>
            <person name="Barry K."/>
            <person name="Labutti K."/>
            <person name="Kuo R."/>
            <person name="Ohm R.A."/>
            <person name="Bhattacharya S.S."/>
            <person name="Shirouzu T."/>
            <person name="Yoshinaga Y."/>
            <person name="Martin F.M."/>
            <person name="Grigoriev I.V."/>
            <person name="Hibbett D.S."/>
        </authorList>
    </citation>
    <scope>NUCLEOTIDE SEQUENCE [LARGE SCALE GENOMIC DNA]</scope>
    <source>
        <strain evidence="2 3">HHB10207 ss-3</strain>
    </source>
</reference>